<keyword evidence="1" id="KW-1133">Transmembrane helix</keyword>
<proteinExistence type="predicted"/>
<gene>
    <name evidence="2" type="ORF">NCTC10815_02196</name>
</gene>
<keyword evidence="1" id="KW-0472">Membrane</keyword>
<dbReference type="GO" id="GO:0016740">
    <property type="term" value="F:transferase activity"/>
    <property type="evidence" value="ECO:0007669"/>
    <property type="project" value="UniProtKB-KW"/>
</dbReference>
<keyword evidence="1" id="KW-0812">Transmembrane</keyword>
<dbReference type="Proteomes" id="UP000254879">
    <property type="component" value="Unassembled WGS sequence"/>
</dbReference>
<dbReference type="EMBL" id="UGPG01000001">
    <property type="protein sequence ID" value="STY44842.1"/>
    <property type="molecule type" value="Genomic_DNA"/>
</dbReference>
<dbReference type="AlphaFoldDB" id="A0A378MHI3"/>
<evidence type="ECO:0000313" key="3">
    <source>
        <dbReference type="Proteomes" id="UP000254879"/>
    </source>
</evidence>
<feature type="transmembrane region" description="Helical" evidence="1">
    <location>
        <begin position="32"/>
        <end position="50"/>
    </location>
</feature>
<accession>A0A378MHI3</accession>
<sequence length="68" mass="7903">MQFEEVVWDSNRLGESRCSDETMINAGDWRTVVLQALLIFMGAFIYLPFMKISERVNAQMAEQEKKEA</sequence>
<protein>
    <submittedName>
        <fullName evidence="2">Phosphotransferase system cellobiose-specific component IIC</fullName>
    </submittedName>
</protein>
<evidence type="ECO:0000256" key="1">
    <source>
        <dbReference type="SAM" id="Phobius"/>
    </source>
</evidence>
<name>A0A378MHI3_LISGR</name>
<evidence type="ECO:0000313" key="2">
    <source>
        <dbReference type="EMBL" id="STY44842.1"/>
    </source>
</evidence>
<organism evidence="2 3">
    <name type="scientific">Listeria grayi</name>
    <name type="common">Listeria murrayi</name>
    <dbReference type="NCBI Taxonomy" id="1641"/>
    <lineage>
        <taxon>Bacteria</taxon>
        <taxon>Bacillati</taxon>
        <taxon>Bacillota</taxon>
        <taxon>Bacilli</taxon>
        <taxon>Bacillales</taxon>
        <taxon>Listeriaceae</taxon>
        <taxon>Listeria</taxon>
    </lineage>
</organism>
<keyword evidence="2" id="KW-0808">Transferase</keyword>
<reference evidence="2 3" key="1">
    <citation type="submission" date="2018-06" db="EMBL/GenBank/DDBJ databases">
        <authorList>
            <consortium name="Pathogen Informatics"/>
            <person name="Doyle S."/>
        </authorList>
    </citation>
    <scope>NUCLEOTIDE SEQUENCE [LARGE SCALE GENOMIC DNA]</scope>
    <source>
        <strain evidence="3">NCTC 10815</strain>
    </source>
</reference>